<dbReference type="OrthoDB" id="904946at2759"/>
<protein>
    <recommendedName>
        <fullName evidence="3">Subtilisin-like protease fibronectin type-III domain-containing protein</fullName>
    </recommendedName>
</protein>
<organism evidence="4 5">
    <name type="scientific">Actinidia rufa</name>
    <dbReference type="NCBI Taxonomy" id="165716"/>
    <lineage>
        <taxon>Eukaryota</taxon>
        <taxon>Viridiplantae</taxon>
        <taxon>Streptophyta</taxon>
        <taxon>Embryophyta</taxon>
        <taxon>Tracheophyta</taxon>
        <taxon>Spermatophyta</taxon>
        <taxon>Magnoliopsida</taxon>
        <taxon>eudicotyledons</taxon>
        <taxon>Gunneridae</taxon>
        <taxon>Pentapetalae</taxon>
        <taxon>asterids</taxon>
        <taxon>Ericales</taxon>
        <taxon>Actinidiaceae</taxon>
        <taxon>Actinidia</taxon>
    </lineage>
</organism>
<dbReference type="InterPro" id="IPR041469">
    <property type="entry name" value="Subtilisin-like_FN3"/>
</dbReference>
<keyword evidence="5" id="KW-1185">Reference proteome</keyword>
<evidence type="ECO:0000256" key="2">
    <source>
        <dbReference type="ARBA" id="ARBA00022729"/>
    </source>
</evidence>
<dbReference type="InterPro" id="IPR036852">
    <property type="entry name" value="Peptidase_S8/S53_dom_sf"/>
</dbReference>
<dbReference type="PANTHER" id="PTHR10795">
    <property type="entry name" value="PROPROTEIN CONVERTASE SUBTILISIN/KEXIN"/>
    <property type="match status" value="1"/>
</dbReference>
<accession>A0A7J0G8M4</accession>
<sequence length="170" mass="18654">MNTPITDKAGNQATPFHYGSGHFMPARAADPDLFYDANYTDYLLFLCSTGFNLDSTFLCPKHPPSPSNLNYPSLAIADLNGTVTVTRTVTNVGPSKSVYNLTTKPPTGFSVKISPTVLHFSRVQEKRNFFITVEAKSGIGQPKRGEYAFGWYVWSDGIHMVRSPIAVLSA</sequence>
<name>A0A7J0G8M4_9ERIC</name>
<comment type="similarity">
    <text evidence="1">Belongs to the peptidase S8 family.</text>
</comment>
<dbReference type="GO" id="GO:0004252">
    <property type="term" value="F:serine-type endopeptidase activity"/>
    <property type="evidence" value="ECO:0007669"/>
    <property type="project" value="InterPro"/>
</dbReference>
<dbReference type="Proteomes" id="UP000585474">
    <property type="component" value="Unassembled WGS sequence"/>
</dbReference>
<dbReference type="Pfam" id="PF17766">
    <property type="entry name" value="fn3_6"/>
    <property type="match status" value="1"/>
</dbReference>
<dbReference type="EMBL" id="BJWL01000019">
    <property type="protein sequence ID" value="GFZ07154.1"/>
    <property type="molecule type" value="Genomic_DNA"/>
</dbReference>
<reference evidence="4 5" key="1">
    <citation type="submission" date="2019-07" db="EMBL/GenBank/DDBJ databases">
        <title>De Novo Assembly of kiwifruit Actinidia rufa.</title>
        <authorList>
            <person name="Sugita-Konishi S."/>
            <person name="Sato K."/>
            <person name="Mori E."/>
            <person name="Abe Y."/>
            <person name="Kisaki G."/>
            <person name="Hamano K."/>
            <person name="Suezawa K."/>
            <person name="Otani M."/>
            <person name="Fukuda T."/>
            <person name="Manabe T."/>
            <person name="Gomi K."/>
            <person name="Tabuchi M."/>
            <person name="Akimitsu K."/>
            <person name="Kataoka I."/>
        </authorList>
    </citation>
    <scope>NUCLEOTIDE SEQUENCE [LARGE SCALE GENOMIC DNA]</scope>
    <source>
        <strain evidence="5">cv. Fuchu</strain>
    </source>
</reference>
<keyword evidence="2" id="KW-0732">Signal</keyword>
<dbReference type="AlphaFoldDB" id="A0A7J0G8M4"/>
<evidence type="ECO:0000313" key="4">
    <source>
        <dbReference type="EMBL" id="GFZ07154.1"/>
    </source>
</evidence>
<dbReference type="Gene3D" id="2.60.40.2310">
    <property type="match status" value="1"/>
</dbReference>
<comment type="caution">
    <text evidence="4">The sequence shown here is derived from an EMBL/GenBank/DDBJ whole genome shotgun (WGS) entry which is preliminary data.</text>
</comment>
<evidence type="ECO:0000259" key="3">
    <source>
        <dbReference type="Pfam" id="PF17766"/>
    </source>
</evidence>
<dbReference type="Gene3D" id="3.40.50.200">
    <property type="entry name" value="Peptidase S8/S53 domain"/>
    <property type="match status" value="1"/>
</dbReference>
<proteinExistence type="inferred from homology"/>
<feature type="domain" description="Subtilisin-like protease fibronectin type-III" evidence="3">
    <location>
        <begin position="68"/>
        <end position="167"/>
    </location>
</feature>
<evidence type="ECO:0000313" key="5">
    <source>
        <dbReference type="Proteomes" id="UP000585474"/>
    </source>
</evidence>
<gene>
    <name evidence="4" type="ORF">Acr_19g0000910</name>
</gene>
<dbReference type="GO" id="GO:0006508">
    <property type="term" value="P:proteolysis"/>
    <property type="evidence" value="ECO:0007669"/>
    <property type="project" value="InterPro"/>
</dbReference>
<evidence type="ECO:0000256" key="1">
    <source>
        <dbReference type="ARBA" id="ARBA00011073"/>
    </source>
</evidence>
<dbReference type="InterPro" id="IPR045051">
    <property type="entry name" value="SBT"/>
</dbReference>